<dbReference type="InterPro" id="IPR016161">
    <property type="entry name" value="Ald_DH/histidinol_DH"/>
</dbReference>
<dbReference type="NCBIfam" id="TIGR00069">
    <property type="entry name" value="hisD"/>
    <property type="match status" value="1"/>
</dbReference>
<evidence type="ECO:0000256" key="9">
    <source>
        <dbReference type="ARBA" id="ARBA00049489"/>
    </source>
</evidence>
<dbReference type="PIRSF" id="PIRSF000099">
    <property type="entry name" value="Histidinol_dh"/>
    <property type="match status" value="1"/>
</dbReference>
<feature type="binding site" evidence="12">
    <location>
        <position position="263"/>
    </location>
    <ligand>
        <name>substrate</name>
    </ligand>
</feature>
<dbReference type="GO" id="GO:0000105">
    <property type="term" value="P:L-histidine biosynthetic process"/>
    <property type="evidence" value="ECO:0007669"/>
    <property type="project" value="UniProtKB-UniRule"/>
</dbReference>
<evidence type="ECO:0000313" key="15">
    <source>
        <dbReference type="EMBL" id="PUA33028.1"/>
    </source>
</evidence>
<dbReference type="UniPathway" id="UPA00031">
    <property type="reaction ID" value="UER00014"/>
</dbReference>
<dbReference type="FunFam" id="3.40.50.1980:FF:000026">
    <property type="entry name" value="Histidinol dehydrogenase"/>
    <property type="match status" value="1"/>
</dbReference>
<evidence type="ECO:0000256" key="13">
    <source>
        <dbReference type="PIRSR" id="PIRSR000099-4"/>
    </source>
</evidence>
<comment type="pathway">
    <text evidence="2 10">Amino-acid biosynthesis; L-histidine biosynthesis; L-histidine from 5-phospho-alpha-D-ribose 1-diphosphate: step 9/9.</text>
</comment>
<evidence type="ECO:0000256" key="2">
    <source>
        <dbReference type="ARBA" id="ARBA00004940"/>
    </source>
</evidence>
<evidence type="ECO:0000256" key="8">
    <source>
        <dbReference type="ARBA" id="ARBA00023002"/>
    </source>
</evidence>
<protein>
    <recommendedName>
        <fullName evidence="5 10">Histidinol dehydrogenase</fullName>
        <shortName evidence="10">HDH</shortName>
        <ecNumber evidence="4 10">1.1.1.23</ecNumber>
    </recommendedName>
</protein>
<dbReference type="PANTHER" id="PTHR21256:SF2">
    <property type="entry name" value="HISTIDINE BIOSYNTHESIS TRIFUNCTIONAL PROTEIN"/>
    <property type="match status" value="1"/>
</dbReference>
<dbReference type="CDD" id="cd06572">
    <property type="entry name" value="Histidinol_dh"/>
    <property type="match status" value="1"/>
</dbReference>
<evidence type="ECO:0000256" key="1">
    <source>
        <dbReference type="ARBA" id="ARBA00003850"/>
    </source>
</evidence>
<feature type="active site" description="Proton acceptor" evidence="11">
    <location>
        <position position="328"/>
    </location>
</feature>
<keyword evidence="10" id="KW-0520">NAD</keyword>
<gene>
    <name evidence="15" type="ORF">B9J98_02855</name>
</gene>
<dbReference type="FunFam" id="3.40.50.1980:FF:000001">
    <property type="entry name" value="Histidinol dehydrogenase"/>
    <property type="match status" value="1"/>
</dbReference>
<dbReference type="GO" id="GO:0051287">
    <property type="term" value="F:NAD binding"/>
    <property type="evidence" value="ECO:0007669"/>
    <property type="project" value="InterPro"/>
</dbReference>
<evidence type="ECO:0000256" key="12">
    <source>
        <dbReference type="PIRSR" id="PIRSR000099-3"/>
    </source>
</evidence>
<keyword evidence="10" id="KW-0028">Amino-acid biosynthesis</keyword>
<reference evidence="15 16" key="1">
    <citation type="submission" date="2017-04" db="EMBL/GenBank/DDBJ databases">
        <title>Draft Aigarchaeota genome from a New Zealand hot spring.</title>
        <authorList>
            <person name="Reysenbach A.-L."/>
            <person name="Donaho J.A."/>
            <person name="Gerhart J."/>
            <person name="Kelley J.F."/>
            <person name="Kouba K."/>
            <person name="Podar M."/>
            <person name="Stott M."/>
        </authorList>
    </citation>
    <scope>NUCLEOTIDE SEQUENCE [LARGE SCALE GENOMIC DNA]</scope>
    <source>
        <strain evidence="15">NZ13_MG1</strain>
    </source>
</reference>
<evidence type="ECO:0000313" key="16">
    <source>
        <dbReference type="Proteomes" id="UP000244066"/>
    </source>
</evidence>
<dbReference type="PANTHER" id="PTHR21256">
    <property type="entry name" value="HISTIDINOL DEHYDROGENASE HDH"/>
    <property type="match status" value="1"/>
</dbReference>
<dbReference type="EMBL" id="NDWU01000005">
    <property type="protein sequence ID" value="PUA33028.1"/>
    <property type="molecule type" value="Genomic_DNA"/>
</dbReference>
<dbReference type="Pfam" id="PF00815">
    <property type="entry name" value="Histidinol_dh"/>
    <property type="match status" value="1"/>
</dbReference>
<evidence type="ECO:0000256" key="4">
    <source>
        <dbReference type="ARBA" id="ARBA00012965"/>
    </source>
</evidence>
<evidence type="ECO:0000256" key="3">
    <source>
        <dbReference type="ARBA" id="ARBA00010178"/>
    </source>
</evidence>
<dbReference type="GO" id="GO:0005737">
    <property type="term" value="C:cytoplasm"/>
    <property type="evidence" value="ECO:0007669"/>
    <property type="project" value="TreeGrafter"/>
</dbReference>
<dbReference type="InterPro" id="IPR022695">
    <property type="entry name" value="Histidinol_DH_monofunct"/>
</dbReference>
<keyword evidence="8 10" id="KW-0560">Oxidoreductase</keyword>
<feature type="binding site" evidence="13">
    <location>
        <position position="363"/>
    </location>
    <ligand>
        <name>Zn(2+)</name>
        <dbReference type="ChEBI" id="CHEBI:29105"/>
    </ligand>
</feature>
<comment type="catalytic activity">
    <reaction evidence="9 10">
        <text>L-histidinol + 2 NAD(+) + H2O = L-histidine + 2 NADH + 3 H(+)</text>
        <dbReference type="Rhea" id="RHEA:20641"/>
        <dbReference type="ChEBI" id="CHEBI:15377"/>
        <dbReference type="ChEBI" id="CHEBI:15378"/>
        <dbReference type="ChEBI" id="CHEBI:57540"/>
        <dbReference type="ChEBI" id="CHEBI:57595"/>
        <dbReference type="ChEBI" id="CHEBI:57699"/>
        <dbReference type="ChEBI" id="CHEBI:57945"/>
        <dbReference type="EC" id="1.1.1.23"/>
    </reaction>
</comment>
<proteinExistence type="inferred from homology"/>
<dbReference type="GO" id="GO:0004399">
    <property type="term" value="F:histidinol dehydrogenase activity"/>
    <property type="evidence" value="ECO:0007669"/>
    <property type="project" value="UniProtKB-UniRule"/>
</dbReference>
<dbReference type="PRINTS" id="PR00083">
    <property type="entry name" value="HOLDHDRGNASE"/>
</dbReference>
<name>A0A2R7Y672_9ARCH</name>
<keyword evidence="10" id="KW-0368">Histidine biosynthesis</keyword>
<feature type="active site" description="Proton acceptor" evidence="11">
    <location>
        <position position="329"/>
    </location>
</feature>
<feature type="binding site" evidence="12">
    <location>
        <position position="363"/>
    </location>
    <ligand>
        <name>substrate</name>
    </ligand>
</feature>
<feature type="binding site" evidence="12">
    <location>
        <position position="238"/>
    </location>
    <ligand>
        <name>substrate</name>
    </ligand>
</feature>
<organism evidence="15 16">
    <name type="scientific">Candidatus Terraquivivens tikiterensis</name>
    <dbReference type="NCBI Taxonomy" id="1980982"/>
    <lineage>
        <taxon>Archaea</taxon>
        <taxon>Nitrososphaerota</taxon>
        <taxon>Candidatus Wolframiiraptoraceae</taxon>
        <taxon>Candidatus Terraquivivens</taxon>
    </lineage>
</organism>
<dbReference type="EC" id="1.1.1.23" evidence="4 10"/>
<comment type="similarity">
    <text evidence="3 10 14">Belongs to the histidinol dehydrogenase family.</text>
</comment>
<feature type="binding site" evidence="13">
    <location>
        <position position="422"/>
    </location>
    <ligand>
        <name>Zn(2+)</name>
        <dbReference type="ChEBI" id="CHEBI:29105"/>
    </ligand>
</feature>
<comment type="caution">
    <text evidence="15">The sequence shown here is derived from an EMBL/GenBank/DDBJ whole genome shotgun (WGS) entry which is preliminary data.</text>
</comment>
<feature type="binding site" evidence="12">
    <location>
        <position position="422"/>
    </location>
    <ligand>
        <name>substrate</name>
    </ligand>
</feature>
<sequence length="439" mass="47782">MKVVRLGELTAEERRRLIERHEHDFSAIEHEVAGILERVRQRGDEEIVDFYSRFLGHGALTKERIKVYSEEIKSAYEKVPERLVDALKVSAENIEKFHRSQLPPQLSMYEVGRGLYVGQVAKPLDSVGIYVPGGRASYPSTALMAAIPAKVANVPRVVACTPPREDGSVDPTILVALDIVGVNEVYRVGGAHAAAALAFGTETIPRVLKIVGPGGQWFTAAKRLLMGSVSIDMVAGPSEILIIADDSADPEFLAWDLAAQAEHDPAASSLLLTNSKRLAEEVSRRLEAIVESSQRGGVIRESLSRNGMIILVDDLDEAFSFANEYAAEHVEVLADIHMTEVLSKLRNAGSISIGPYAPVALEDYVSGPNHILPTSGWARTRGGLSVYDYLKIISVQLGELCGLEGLGRFAAEIAEAEGLHAHAMSIIARIKRKFQQDGF</sequence>
<dbReference type="AlphaFoldDB" id="A0A2R7Y672"/>
<dbReference type="Gene3D" id="1.20.5.1300">
    <property type="match status" value="1"/>
</dbReference>
<accession>A0A2R7Y672</accession>
<evidence type="ECO:0000256" key="10">
    <source>
        <dbReference type="PIRNR" id="PIRNR000099"/>
    </source>
</evidence>
<keyword evidence="6 13" id="KW-0479">Metal-binding</keyword>
<feature type="binding site" evidence="12">
    <location>
        <position position="329"/>
    </location>
    <ligand>
        <name>substrate</name>
    </ligand>
</feature>
<dbReference type="SUPFAM" id="SSF53720">
    <property type="entry name" value="ALDH-like"/>
    <property type="match status" value="1"/>
</dbReference>
<evidence type="ECO:0000256" key="7">
    <source>
        <dbReference type="ARBA" id="ARBA00022833"/>
    </source>
</evidence>
<comment type="function">
    <text evidence="1 10">Catalyzes the sequential NAD-dependent oxidations of L-histidinol to L-histidinaldehyde and then to L-histidine.</text>
</comment>
<feature type="binding site" evidence="12">
    <location>
        <position position="417"/>
    </location>
    <ligand>
        <name>substrate</name>
    </ligand>
</feature>
<evidence type="ECO:0000256" key="14">
    <source>
        <dbReference type="RuleBase" id="RU004175"/>
    </source>
</evidence>
<evidence type="ECO:0000256" key="11">
    <source>
        <dbReference type="PIRSR" id="PIRSR000099-1"/>
    </source>
</evidence>
<dbReference type="Gene3D" id="3.40.50.1980">
    <property type="entry name" value="Nitrogenase molybdenum iron protein domain"/>
    <property type="match status" value="2"/>
</dbReference>
<dbReference type="Proteomes" id="UP000244066">
    <property type="component" value="Unassembled WGS sequence"/>
</dbReference>
<comment type="cofactor">
    <cofactor evidence="13">
        <name>Zn(2+)</name>
        <dbReference type="ChEBI" id="CHEBI:29105"/>
    </cofactor>
    <text evidence="13">Binds 1 zinc ion per subunit.</text>
</comment>
<dbReference type="GO" id="GO:0046872">
    <property type="term" value="F:metal ion binding"/>
    <property type="evidence" value="ECO:0007669"/>
    <property type="project" value="UniProtKB-KW"/>
</dbReference>
<evidence type="ECO:0000256" key="5">
    <source>
        <dbReference type="ARBA" id="ARBA00016531"/>
    </source>
</evidence>
<evidence type="ECO:0000256" key="6">
    <source>
        <dbReference type="ARBA" id="ARBA00022723"/>
    </source>
</evidence>
<feature type="binding site" evidence="13">
    <location>
        <position position="260"/>
    </location>
    <ligand>
        <name>Zn(2+)</name>
        <dbReference type="ChEBI" id="CHEBI:29105"/>
    </ligand>
</feature>
<feature type="binding site" evidence="12">
    <location>
        <position position="260"/>
    </location>
    <ligand>
        <name>substrate</name>
    </ligand>
</feature>
<feature type="binding site" evidence="13">
    <location>
        <position position="263"/>
    </location>
    <ligand>
        <name>Zn(2+)</name>
        <dbReference type="ChEBI" id="CHEBI:29105"/>
    </ligand>
</feature>
<dbReference type="InterPro" id="IPR012131">
    <property type="entry name" value="Hstdl_DH"/>
</dbReference>
<keyword evidence="7 13" id="KW-0862">Zinc</keyword>